<evidence type="ECO:0000256" key="1">
    <source>
        <dbReference type="SAM" id="MobiDB-lite"/>
    </source>
</evidence>
<dbReference type="EMBL" id="JADCNL010000001">
    <property type="protein sequence ID" value="KAG0496092.1"/>
    <property type="molecule type" value="Genomic_DNA"/>
</dbReference>
<comment type="caution">
    <text evidence="2">The sequence shown here is derived from an EMBL/GenBank/DDBJ whole genome shotgun (WGS) entry which is preliminary data.</text>
</comment>
<dbReference type="OrthoDB" id="1879545at2759"/>
<gene>
    <name evidence="2" type="ORF">HPP92_000783</name>
</gene>
<dbReference type="Proteomes" id="UP000636800">
    <property type="component" value="Chromosome 1"/>
</dbReference>
<proteinExistence type="predicted"/>
<evidence type="ECO:0000313" key="3">
    <source>
        <dbReference type="Proteomes" id="UP000636800"/>
    </source>
</evidence>
<accession>A0A835S232</accession>
<sequence length="114" mass="13312">MLKNPSYLSCSDALRREIEDRYQREDGQSRFLPEIQGQKGVSRCRIVLLCLRQLIYICDVLPQRARIFITAFWHRRSNKQPSSSTLMEAEKGHSPLAGDENSPKLRLIRFIYSN</sequence>
<organism evidence="2 3">
    <name type="scientific">Vanilla planifolia</name>
    <name type="common">Vanilla</name>
    <dbReference type="NCBI Taxonomy" id="51239"/>
    <lineage>
        <taxon>Eukaryota</taxon>
        <taxon>Viridiplantae</taxon>
        <taxon>Streptophyta</taxon>
        <taxon>Embryophyta</taxon>
        <taxon>Tracheophyta</taxon>
        <taxon>Spermatophyta</taxon>
        <taxon>Magnoliopsida</taxon>
        <taxon>Liliopsida</taxon>
        <taxon>Asparagales</taxon>
        <taxon>Orchidaceae</taxon>
        <taxon>Vanilloideae</taxon>
        <taxon>Vanilleae</taxon>
        <taxon>Vanilla</taxon>
    </lineage>
</organism>
<keyword evidence="3" id="KW-1185">Reference proteome</keyword>
<feature type="region of interest" description="Disordered" evidence="1">
    <location>
        <begin position="77"/>
        <end position="101"/>
    </location>
</feature>
<evidence type="ECO:0000313" key="2">
    <source>
        <dbReference type="EMBL" id="KAG0496092.1"/>
    </source>
</evidence>
<dbReference type="AlphaFoldDB" id="A0A835S232"/>
<reference evidence="2 3" key="1">
    <citation type="journal article" date="2020" name="Nat. Food">
        <title>A phased Vanilla planifolia genome enables genetic improvement of flavour and production.</title>
        <authorList>
            <person name="Hasing T."/>
            <person name="Tang H."/>
            <person name="Brym M."/>
            <person name="Khazi F."/>
            <person name="Huang T."/>
            <person name="Chambers A.H."/>
        </authorList>
    </citation>
    <scope>NUCLEOTIDE SEQUENCE [LARGE SCALE GENOMIC DNA]</scope>
    <source>
        <tissue evidence="2">Leaf</tissue>
    </source>
</reference>
<name>A0A835S232_VANPL</name>
<protein>
    <submittedName>
        <fullName evidence="2">Uncharacterized protein</fullName>
    </submittedName>
</protein>